<dbReference type="PANTHER" id="PTHR34502:SF4">
    <property type="entry name" value="DUF6594 DOMAIN-CONTAINING PROTEIN"/>
    <property type="match status" value="1"/>
</dbReference>
<feature type="region of interest" description="Disordered" evidence="1">
    <location>
        <begin position="1"/>
        <end position="51"/>
    </location>
</feature>
<keyword evidence="2" id="KW-0812">Transmembrane</keyword>
<proteinExistence type="predicted"/>
<dbReference type="PANTHER" id="PTHR34502">
    <property type="entry name" value="DUF6594 DOMAIN-CONTAINING PROTEIN-RELATED"/>
    <property type="match status" value="1"/>
</dbReference>
<dbReference type="EMBL" id="JAGTJS010000006">
    <property type="protein sequence ID" value="KAH7266508.1"/>
    <property type="molecule type" value="Genomic_DNA"/>
</dbReference>
<dbReference type="Proteomes" id="UP000736672">
    <property type="component" value="Unassembled WGS sequence"/>
</dbReference>
<dbReference type="InterPro" id="IPR046529">
    <property type="entry name" value="DUF6594"/>
</dbReference>
<dbReference type="Pfam" id="PF20237">
    <property type="entry name" value="DUF6594"/>
    <property type="match status" value="1"/>
</dbReference>
<feature type="domain" description="DUF6594" evidence="3">
    <location>
        <begin position="63"/>
        <end position="315"/>
    </location>
</feature>
<evidence type="ECO:0000256" key="1">
    <source>
        <dbReference type="SAM" id="MobiDB-lite"/>
    </source>
</evidence>
<evidence type="ECO:0000313" key="5">
    <source>
        <dbReference type="Proteomes" id="UP000736672"/>
    </source>
</evidence>
<feature type="transmembrane region" description="Helical" evidence="2">
    <location>
        <begin position="303"/>
        <end position="322"/>
    </location>
</feature>
<organism evidence="4 5">
    <name type="scientific">Fusarium solani</name>
    <name type="common">Filamentous fungus</name>
    <dbReference type="NCBI Taxonomy" id="169388"/>
    <lineage>
        <taxon>Eukaryota</taxon>
        <taxon>Fungi</taxon>
        <taxon>Dikarya</taxon>
        <taxon>Ascomycota</taxon>
        <taxon>Pezizomycotina</taxon>
        <taxon>Sordariomycetes</taxon>
        <taxon>Hypocreomycetidae</taxon>
        <taxon>Hypocreales</taxon>
        <taxon>Nectriaceae</taxon>
        <taxon>Fusarium</taxon>
        <taxon>Fusarium solani species complex</taxon>
    </lineage>
</organism>
<reference evidence="4" key="1">
    <citation type="journal article" date="2021" name="Nat. Commun.">
        <title>Genetic determinants of endophytism in the Arabidopsis root mycobiome.</title>
        <authorList>
            <person name="Mesny F."/>
            <person name="Miyauchi S."/>
            <person name="Thiergart T."/>
            <person name="Pickel B."/>
            <person name="Atanasova L."/>
            <person name="Karlsson M."/>
            <person name="Huettel B."/>
            <person name="Barry K.W."/>
            <person name="Haridas S."/>
            <person name="Chen C."/>
            <person name="Bauer D."/>
            <person name="Andreopoulos W."/>
            <person name="Pangilinan J."/>
            <person name="LaButti K."/>
            <person name="Riley R."/>
            <person name="Lipzen A."/>
            <person name="Clum A."/>
            <person name="Drula E."/>
            <person name="Henrissat B."/>
            <person name="Kohler A."/>
            <person name="Grigoriev I.V."/>
            <person name="Martin F.M."/>
            <person name="Hacquard S."/>
        </authorList>
    </citation>
    <scope>NUCLEOTIDE SEQUENCE</scope>
    <source>
        <strain evidence="4">FSSC 5 MPI-SDFR-AT-0091</strain>
    </source>
</reference>
<name>A0A9P9KQA1_FUSSL</name>
<feature type="transmembrane region" description="Helical" evidence="2">
    <location>
        <begin position="248"/>
        <end position="266"/>
    </location>
</feature>
<evidence type="ECO:0000256" key="2">
    <source>
        <dbReference type="SAM" id="Phobius"/>
    </source>
</evidence>
<feature type="compositionally biased region" description="Polar residues" evidence="1">
    <location>
        <begin position="1"/>
        <end position="11"/>
    </location>
</feature>
<keyword evidence="2" id="KW-0472">Membrane</keyword>
<keyword evidence="5" id="KW-1185">Reference proteome</keyword>
<accession>A0A9P9KQA1</accession>
<protein>
    <recommendedName>
        <fullName evidence="3">DUF6594 domain-containing protein</fullName>
    </recommendedName>
</protein>
<gene>
    <name evidence="4" type="ORF">B0J15DRAFT_250117</name>
</gene>
<comment type="caution">
    <text evidence="4">The sequence shown here is derived from an EMBL/GenBank/DDBJ whole genome shotgun (WGS) entry which is preliminary data.</text>
</comment>
<feature type="compositionally biased region" description="Low complexity" evidence="1">
    <location>
        <begin position="30"/>
        <end position="47"/>
    </location>
</feature>
<evidence type="ECO:0000313" key="4">
    <source>
        <dbReference type="EMBL" id="KAH7266508.1"/>
    </source>
</evidence>
<dbReference type="OrthoDB" id="5416037at2759"/>
<dbReference type="AlphaFoldDB" id="A0A9P9KQA1"/>
<keyword evidence="2" id="KW-1133">Transmembrane helix</keyword>
<feature type="transmembrane region" description="Helical" evidence="2">
    <location>
        <begin position="278"/>
        <end position="297"/>
    </location>
</feature>
<sequence>MHTMLNAPSTPRSREMSPGASIDGRVSSETQHGSTTQTQASTTVETPPSEEEIHLKPWKFIGYKGYTEFISSDDDWFILRRFGALNVRVALALQDEVSVLEEELKKLDATYSQRGSPDRHNGRLRGDVEERRALIELLSDKLYKYNAFVLQQSKLRRYPEAPYRDIRSIRNWHHNHDYVAIAQEEQEYLEHDKDLICMVQKDKTPLRRLIDSSLAVRTLSIWKHKDKAVPNYDAEHVSYYSDSRMDKFASAVIAAVGVVMLITPIWVLQAMSGLRAKLVVITVFVLVFLLVLSFAMASKPFEALGATAAYAAVLMVFTQLGTPDR</sequence>
<evidence type="ECO:0000259" key="3">
    <source>
        <dbReference type="Pfam" id="PF20237"/>
    </source>
</evidence>